<gene>
    <name evidence="1" type="ORF">GLOINDRAFT_74695</name>
</gene>
<organism evidence="1">
    <name type="scientific">Rhizophagus irregularis (strain DAOM 181602 / DAOM 197198 / MUCL 43194)</name>
    <name type="common">Arbuscular mycorrhizal fungus</name>
    <name type="synonym">Glomus intraradices</name>
    <dbReference type="NCBI Taxonomy" id="747089"/>
    <lineage>
        <taxon>Eukaryota</taxon>
        <taxon>Fungi</taxon>
        <taxon>Fungi incertae sedis</taxon>
        <taxon>Mucoromycota</taxon>
        <taxon>Glomeromycotina</taxon>
        <taxon>Glomeromycetes</taxon>
        <taxon>Glomerales</taxon>
        <taxon>Glomeraceae</taxon>
        <taxon>Rhizophagus</taxon>
    </lineage>
</organism>
<protein>
    <submittedName>
        <fullName evidence="1">Uncharacterized protein</fullName>
    </submittedName>
</protein>
<name>U9UL42_RHIID</name>
<reference evidence="1" key="1">
    <citation type="submission" date="2013-07" db="EMBL/GenBank/DDBJ databases">
        <title>The genome of an arbuscular mycorrhizal fungus provides insights into the evolution of the oldest plant symbiosis.</title>
        <authorList>
            <consortium name="DOE Joint Genome Institute"/>
            <person name="Tisserant E."/>
            <person name="Malbreil M."/>
            <person name="Kuo A."/>
            <person name="Kohler A."/>
            <person name="Symeonidi A."/>
            <person name="Balestrini R."/>
            <person name="Charron P."/>
            <person name="Duensing N."/>
            <person name="Frei-dit-Frey N."/>
            <person name="Gianinazzi-Pearson V."/>
            <person name="Gilbert B."/>
            <person name="Handa Y."/>
            <person name="Hijri M."/>
            <person name="Kaul R."/>
            <person name="Kawaguchi M."/>
            <person name="Krajinski F."/>
            <person name="Lammers P."/>
            <person name="Lapierre D."/>
            <person name="Masclaux F.G."/>
            <person name="Murat C."/>
            <person name="Morin E."/>
            <person name="Ndikumana S."/>
            <person name="Pagni M."/>
            <person name="Petitpierre D."/>
            <person name="Requena N."/>
            <person name="Rosikiewicz P."/>
            <person name="Riley R."/>
            <person name="Saito K."/>
            <person name="San Clemente H."/>
            <person name="Shapiro H."/>
            <person name="van Tuinen D."/>
            <person name="Becard G."/>
            <person name="Bonfante P."/>
            <person name="Paszkowski U."/>
            <person name="Shachar-Hill Y."/>
            <person name="Young J.P."/>
            <person name="Sanders I.R."/>
            <person name="Henrissat B."/>
            <person name="Rensing S.A."/>
            <person name="Grigoriev I.V."/>
            <person name="Corradi N."/>
            <person name="Roux C."/>
            <person name="Martin F."/>
        </authorList>
    </citation>
    <scope>NUCLEOTIDE SEQUENCE</scope>
    <source>
        <strain evidence="1">DAOM 197198</strain>
    </source>
</reference>
<dbReference type="AlphaFoldDB" id="U9UL42"/>
<dbReference type="HOGENOM" id="CLU_2838291_0_0_1"/>
<feature type="non-terminal residue" evidence="1">
    <location>
        <position position="1"/>
    </location>
</feature>
<accession>U9UL42</accession>
<evidence type="ECO:0000313" key="1">
    <source>
        <dbReference type="EMBL" id="ESA21080.1"/>
    </source>
</evidence>
<sequence length="66" mass="7769">HNLKQYNMHEELASALLAKLDIMYENLYQILKNYDSNDIFNCNETGFFWKIQSNHTISNGLVAEMK</sequence>
<proteinExistence type="predicted"/>
<dbReference type="EMBL" id="KI276753">
    <property type="protein sequence ID" value="ESA21080.1"/>
    <property type="molecule type" value="Genomic_DNA"/>
</dbReference>